<dbReference type="OrthoDB" id="6880007at2"/>
<feature type="transmembrane region" description="Helical" evidence="11">
    <location>
        <begin position="7"/>
        <end position="27"/>
    </location>
</feature>
<dbReference type="AlphaFoldDB" id="A0A1H1LRG4"/>
<evidence type="ECO:0000256" key="5">
    <source>
        <dbReference type="ARBA" id="ARBA00022519"/>
    </source>
</evidence>
<protein>
    <recommendedName>
        <fullName evidence="2">Type II secretion system protein H</fullName>
    </recommendedName>
    <alternativeName>
        <fullName evidence="10">General secretion pathway protein H</fullName>
    </alternativeName>
</protein>
<dbReference type="RefSeq" id="WP_093397242.1">
    <property type="nucleotide sequence ID" value="NZ_LT629736.1"/>
</dbReference>
<evidence type="ECO:0000313" key="13">
    <source>
        <dbReference type="EMBL" id="SDR77103.1"/>
    </source>
</evidence>
<feature type="domain" description="General secretion pathway GspH" evidence="12">
    <location>
        <begin position="42"/>
        <end position="139"/>
    </location>
</feature>
<dbReference type="GO" id="GO:0015628">
    <property type="term" value="P:protein secretion by the type II secretion system"/>
    <property type="evidence" value="ECO:0007669"/>
    <property type="project" value="InterPro"/>
</dbReference>
<evidence type="ECO:0000256" key="1">
    <source>
        <dbReference type="ARBA" id="ARBA00004377"/>
    </source>
</evidence>
<dbReference type="Pfam" id="PF07963">
    <property type="entry name" value="N_methyl"/>
    <property type="match status" value="1"/>
</dbReference>
<evidence type="ECO:0000313" key="14">
    <source>
        <dbReference type="Proteomes" id="UP000243207"/>
    </source>
</evidence>
<keyword evidence="6 11" id="KW-0812">Transmembrane</keyword>
<dbReference type="InterPro" id="IPR022346">
    <property type="entry name" value="T2SS_GspH"/>
</dbReference>
<dbReference type="GO" id="GO:0005886">
    <property type="term" value="C:plasma membrane"/>
    <property type="evidence" value="ECO:0007669"/>
    <property type="project" value="UniProtKB-SubCell"/>
</dbReference>
<keyword evidence="5" id="KW-0997">Cell inner membrane</keyword>
<sequence length="160" mass="16943">MRSVKGFTLVELMIVVALVAITATIAVPNFNNLIQNNRVQSQAEDLNALFQYARSESAIRKRSVTVSIDEATGEIDVAAGDGTVLRNTTLDINAVDFVASHDSLTYRPNGTSTVNNFRSLICRDNDPADGYEITVAGSGSSRISAKGKTVSGTSLGGCTL</sequence>
<dbReference type="Pfam" id="PF12019">
    <property type="entry name" value="GspH"/>
    <property type="match status" value="1"/>
</dbReference>
<evidence type="ECO:0000256" key="9">
    <source>
        <dbReference type="ARBA" id="ARBA00025772"/>
    </source>
</evidence>
<dbReference type="SUPFAM" id="SSF54523">
    <property type="entry name" value="Pili subunits"/>
    <property type="match status" value="1"/>
</dbReference>
<evidence type="ECO:0000256" key="4">
    <source>
        <dbReference type="ARBA" id="ARBA00022481"/>
    </source>
</evidence>
<dbReference type="InterPro" id="IPR002416">
    <property type="entry name" value="T2SS_protein-GspH"/>
</dbReference>
<organism evidence="13 14">
    <name type="scientific">Halopseudomonas xinjiangensis</name>
    <dbReference type="NCBI Taxonomy" id="487184"/>
    <lineage>
        <taxon>Bacteria</taxon>
        <taxon>Pseudomonadati</taxon>
        <taxon>Pseudomonadota</taxon>
        <taxon>Gammaproteobacteria</taxon>
        <taxon>Pseudomonadales</taxon>
        <taxon>Pseudomonadaceae</taxon>
        <taxon>Halopseudomonas</taxon>
    </lineage>
</organism>
<dbReference type="EMBL" id="LT629736">
    <property type="protein sequence ID" value="SDR77103.1"/>
    <property type="molecule type" value="Genomic_DNA"/>
</dbReference>
<accession>A0A1H1LRG4</accession>
<dbReference type="PROSITE" id="PS00409">
    <property type="entry name" value="PROKAR_NTER_METHYL"/>
    <property type="match status" value="1"/>
</dbReference>
<dbReference type="GO" id="GO:0015627">
    <property type="term" value="C:type II protein secretion system complex"/>
    <property type="evidence" value="ECO:0007669"/>
    <property type="project" value="InterPro"/>
</dbReference>
<reference evidence="14" key="1">
    <citation type="submission" date="2016-10" db="EMBL/GenBank/DDBJ databases">
        <authorList>
            <person name="Varghese N."/>
            <person name="Submissions S."/>
        </authorList>
    </citation>
    <scope>NUCLEOTIDE SEQUENCE [LARGE SCALE GENOMIC DNA]</scope>
    <source>
        <strain evidence="14">NRRL B-51270</strain>
    </source>
</reference>
<dbReference type="PRINTS" id="PR00885">
    <property type="entry name" value="BCTERIALGSPH"/>
</dbReference>
<comment type="subcellular location">
    <subcellularLocation>
        <location evidence="1">Cell inner membrane</location>
        <topology evidence="1">Single-pass membrane protein</topology>
    </subcellularLocation>
</comment>
<dbReference type="InterPro" id="IPR012902">
    <property type="entry name" value="N_methyl_site"/>
</dbReference>
<evidence type="ECO:0000256" key="2">
    <source>
        <dbReference type="ARBA" id="ARBA00021549"/>
    </source>
</evidence>
<evidence type="ECO:0000256" key="11">
    <source>
        <dbReference type="SAM" id="Phobius"/>
    </source>
</evidence>
<keyword evidence="14" id="KW-1185">Reference proteome</keyword>
<keyword evidence="3" id="KW-1003">Cell membrane</keyword>
<keyword evidence="8 11" id="KW-0472">Membrane</keyword>
<evidence type="ECO:0000256" key="10">
    <source>
        <dbReference type="ARBA" id="ARBA00030775"/>
    </source>
</evidence>
<evidence type="ECO:0000256" key="3">
    <source>
        <dbReference type="ARBA" id="ARBA00022475"/>
    </source>
</evidence>
<dbReference type="STRING" id="487184.SAMN05216421_0270"/>
<keyword evidence="4" id="KW-0488">Methylation</keyword>
<dbReference type="Gene3D" id="3.55.40.10">
    <property type="entry name" value="minor pseudopilin epsh domain"/>
    <property type="match status" value="1"/>
</dbReference>
<evidence type="ECO:0000256" key="7">
    <source>
        <dbReference type="ARBA" id="ARBA00022989"/>
    </source>
</evidence>
<dbReference type="Proteomes" id="UP000243207">
    <property type="component" value="Chromosome I"/>
</dbReference>
<dbReference type="NCBIfam" id="TIGR02532">
    <property type="entry name" value="IV_pilin_GFxxxE"/>
    <property type="match status" value="1"/>
</dbReference>
<evidence type="ECO:0000256" key="8">
    <source>
        <dbReference type="ARBA" id="ARBA00023136"/>
    </source>
</evidence>
<keyword evidence="7 11" id="KW-1133">Transmembrane helix</keyword>
<gene>
    <name evidence="13" type="ORF">SAMN05216421_0270</name>
</gene>
<evidence type="ECO:0000259" key="12">
    <source>
        <dbReference type="Pfam" id="PF12019"/>
    </source>
</evidence>
<proteinExistence type="inferred from homology"/>
<evidence type="ECO:0000256" key="6">
    <source>
        <dbReference type="ARBA" id="ARBA00022692"/>
    </source>
</evidence>
<name>A0A1H1LRG4_9GAMM</name>
<comment type="similarity">
    <text evidence="9">Belongs to the GSP H family.</text>
</comment>
<dbReference type="InterPro" id="IPR045584">
    <property type="entry name" value="Pilin-like"/>
</dbReference>